<feature type="region of interest" description="Disordered" evidence="5">
    <location>
        <begin position="93"/>
        <end position="167"/>
    </location>
</feature>
<comment type="function">
    <text evidence="1">Involved in pre-mRNA splicing.</text>
</comment>
<keyword evidence="3" id="KW-0507">mRNA processing</keyword>
<evidence type="ECO:0000313" key="6">
    <source>
        <dbReference type="EMBL" id="KAJ3224871.1"/>
    </source>
</evidence>
<evidence type="ECO:0000256" key="1">
    <source>
        <dbReference type="ARBA" id="ARBA00003777"/>
    </source>
</evidence>
<protein>
    <recommendedName>
        <fullName evidence="8">Cwf15/Cwc15 cell cycle control protein</fullName>
    </recommendedName>
</protein>
<feature type="compositionally biased region" description="Basic and acidic residues" evidence="5">
    <location>
        <begin position="142"/>
        <end position="152"/>
    </location>
</feature>
<reference evidence="6" key="1">
    <citation type="submission" date="2020-05" db="EMBL/GenBank/DDBJ databases">
        <title>Phylogenomic resolution of chytrid fungi.</title>
        <authorList>
            <person name="Stajich J.E."/>
            <person name="Amses K."/>
            <person name="Simmons R."/>
            <person name="Seto K."/>
            <person name="Myers J."/>
            <person name="Bonds A."/>
            <person name="Quandt C.A."/>
            <person name="Barry K."/>
            <person name="Liu P."/>
            <person name="Grigoriev I."/>
            <person name="Longcore J.E."/>
            <person name="James T.Y."/>
        </authorList>
    </citation>
    <scope>NUCLEOTIDE SEQUENCE</scope>
    <source>
        <strain evidence="6">JEL0476</strain>
    </source>
</reference>
<dbReference type="GO" id="GO:0071013">
    <property type="term" value="C:catalytic step 2 spliceosome"/>
    <property type="evidence" value="ECO:0007669"/>
    <property type="project" value="TreeGrafter"/>
</dbReference>
<accession>A0AAD5Y0H8</accession>
<gene>
    <name evidence="6" type="ORF">HK099_007736</name>
</gene>
<proteinExistence type="inferred from homology"/>
<keyword evidence="7" id="KW-1185">Reference proteome</keyword>
<dbReference type="AlphaFoldDB" id="A0AAD5Y0H8"/>
<sequence>MTTAARPTWLPAVGGFSLRDSNNAPQHMFSSLDLPAHKVLKKRKVGQNSKVDIKNKEEMIEKLKQAELEYFNKSKKSKKGVNLSEEAELKLKELEKNIDADDTDDESSEEEDEVATGENNGKKEVDLKGKKNLRDSDEEEEAKTKVSDKSSDEDSSDEEEEDDTADLLRELEKIKKERAEEKERLERLKLAEEQELLSQQAETGNPLLNVSNEFNVKRRWDDDVIFKNQSKGLSDKPQKRFINDLLRSDFHRKFMAKFLK</sequence>
<dbReference type="Proteomes" id="UP001211065">
    <property type="component" value="Unassembled WGS sequence"/>
</dbReference>
<evidence type="ECO:0008006" key="8">
    <source>
        <dbReference type="Google" id="ProtNLM"/>
    </source>
</evidence>
<evidence type="ECO:0000256" key="5">
    <source>
        <dbReference type="SAM" id="MobiDB-lite"/>
    </source>
</evidence>
<dbReference type="Pfam" id="PF04889">
    <property type="entry name" value="Cwf_Cwc_15"/>
    <property type="match status" value="1"/>
</dbReference>
<evidence type="ECO:0000313" key="7">
    <source>
        <dbReference type="Proteomes" id="UP001211065"/>
    </source>
</evidence>
<dbReference type="PANTHER" id="PTHR12718:SF2">
    <property type="entry name" value="SPLICEOSOME-ASSOCIATED PROTEIN CWC15 HOMOLOG"/>
    <property type="match status" value="1"/>
</dbReference>
<evidence type="ECO:0000256" key="2">
    <source>
        <dbReference type="ARBA" id="ARBA00006644"/>
    </source>
</evidence>
<comment type="similarity">
    <text evidence="2">Belongs to the CWC15 family.</text>
</comment>
<feature type="compositionally biased region" description="Acidic residues" evidence="5">
    <location>
        <begin position="100"/>
        <end position="115"/>
    </location>
</feature>
<feature type="compositionally biased region" description="Acidic residues" evidence="5">
    <location>
        <begin position="153"/>
        <end position="165"/>
    </location>
</feature>
<comment type="caution">
    <text evidence="6">The sequence shown here is derived from an EMBL/GenBank/DDBJ whole genome shotgun (WGS) entry which is preliminary data.</text>
</comment>
<evidence type="ECO:0000256" key="3">
    <source>
        <dbReference type="ARBA" id="ARBA00022664"/>
    </source>
</evidence>
<feature type="compositionally biased region" description="Basic and acidic residues" evidence="5">
    <location>
        <begin position="120"/>
        <end position="135"/>
    </location>
</feature>
<organism evidence="6 7">
    <name type="scientific">Clydaea vesicula</name>
    <dbReference type="NCBI Taxonomy" id="447962"/>
    <lineage>
        <taxon>Eukaryota</taxon>
        <taxon>Fungi</taxon>
        <taxon>Fungi incertae sedis</taxon>
        <taxon>Chytridiomycota</taxon>
        <taxon>Chytridiomycota incertae sedis</taxon>
        <taxon>Chytridiomycetes</taxon>
        <taxon>Lobulomycetales</taxon>
        <taxon>Lobulomycetaceae</taxon>
        <taxon>Clydaea</taxon>
    </lineage>
</organism>
<evidence type="ECO:0000256" key="4">
    <source>
        <dbReference type="ARBA" id="ARBA00023187"/>
    </source>
</evidence>
<dbReference type="GO" id="GO:0045292">
    <property type="term" value="P:mRNA cis splicing, via spliceosome"/>
    <property type="evidence" value="ECO:0007669"/>
    <property type="project" value="TreeGrafter"/>
</dbReference>
<dbReference type="GO" id="GO:0003723">
    <property type="term" value="F:RNA binding"/>
    <property type="evidence" value="ECO:0007669"/>
    <property type="project" value="TreeGrafter"/>
</dbReference>
<keyword evidence="4" id="KW-0508">mRNA splicing</keyword>
<name>A0AAD5Y0H8_9FUNG</name>
<dbReference type="InterPro" id="IPR006973">
    <property type="entry name" value="Cwf_Cwc_15"/>
</dbReference>
<dbReference type="EMBL" id="JADGJW010000078">
    <property type="protein sequence ID" value="KAJ3224871.1"/>
    <property type="molecule type" value="Genomic_DNA"/>
</dbReference>
<dbReference type="PANTHER" id="PTHR12718">
    <property type="entry name" value="CELL CYCLE CONTROL PROTEIN CWF15"/>
    <property type="match status" value="1"/>
</dbReference>